<comment type="caution">
    <text evidence="3">The sequence shown here is derived from an EMBL/GenBank/DDBJ whole genome shotgun (WGS) entry which is preliminary data.</text>
</comment>
<dbReference type="Gene3D" id="3.30.450.90">
    <property type="match status" value="1"/>
</dbReference>
<evidence type="ECO:0000256" key="1">
    <source>
        <dbReference type="ARBA" id="ARBA00006611"/>
    </source>
</evidence>
<dbReference type="InterPro" id="IPR001482">
    <property type="entry name" value="T2SS/T4SS_dom"/>
</dbReference>
<dbReference type="EMBL" id="JAOTLW010000020">
    <property type="protein sequence ID" value="MDI5833293.1"/>
    <property type="molecule type" value="Genomic_DNA"/>
</dbReference>
<dbReference type="RefSeq" id="WP_282679831.1">
    <property type="nucleotide sequence ID" value="NZ_CP106875.1"/>
</dbReference>
<dbReference type="SUPFAM" id="SSF52540">
    <property type="entry name" value="P-loop containing nucleoside triphosphate hydrolases"/>
    <property type="match status" value="1"/>
</dbReference>
<dbReference type="Gene3D" id="3.40.50.300">
    <property type="entry name" value="P-loop containing nucleotide triphosphate hydrolases"/>
    <property type="match status" value="1"/>
</dbReference>
<dbReference type="Proteomes" id="UP001159075">
    <property type="component" value="Unassembled WGS sequence"/>
</dbReference>
<dbReference type="InterPro" id="IPR027417">
    <property type="entry name" value="P-loop_NTPase"/>
</dbReference>
<comment type="similarity">
    <text evidence="1">Belongs to the GSP E family.</text>
</comment>
<accession>A0ABT6UFP6</accession>
<evidence type="ECO:0000259" key="2">
    <source>
        <dbReference type="Pfam" id="PF00437"/>
    </source>
</evidence>
<gene>
    <name evidence="3" type="ORF">ODY93_17055</name>
</gene>
<keyword evidence="4" id="KW-1185">Reference proteome</keyword>
<protein>
    <submittedName>
        <fullName evidence="3">ATPase, T2SS/T4P/T4SS family</fullName>
    </submittedName>
</protein>
<sequence length="391" mass="43520">MKNNSKDKFMLPVVPKYQPEDIASILKHLESAGKFSDLYLASERPISIKVDGEPFAVSRKSLDHEEVRGFLNYLTKDETAHIFIATGMDIDENSSIPTGIRNDYYRYRLNASSFTIPDKGRGINITLRTLSQVVPSLEEIKLDSRIAQSLMPEQGLVLVCGATGSGKSTTIASSIKYCVTRNEKDENGEFSYKGKVILTYEDPIEYIHNYHCENGTLIFQASVGERGDVKSFKQGLKNALRRAPNYIVVGELRDEESVDIALQICNSAHTCISSLHAADISAVFDRLAGYYPAQVQTAKVIQILQSIRTCMVQSLAPKLGGGRHMLKEYLEFNNEVIDSITDELQRKGIDNLKHIIKGHVAKYGITMSQSAKEAFDSGLISNMTLLTYCEV</sequence>
<evidence type="ECO:0000313" key="4">
    <source>
        <dbReference type="Proteomes" id="UP001159075"/>
    </source>
</evidence>
<name>A0ABT6UFP6_9GAMM</name>
<evidence type="ECO:0000313" key="3">
    <source>
        <dbReference type="EMBL" id="MDI5833293.1"/>
    </source>
</evidence>
<feature type="domain" description="Bacterial type II secretion system protein E" evidence="2">
    <location>
        <begin position="115"/>
        <end position="321"/>
    </location>
</feature>
<dbReference type="Pfam" id="PF00437">
    <property type="entry name" value="T2SSE"/>
    <property type="match status" value="1"/>
</dbReference>
<dbReference type="InterPro" id="IPR050921">
    <property type="entry name" value="T4SS_GSP_E_ATPase"/>
</dbReference>
<dbReference type="PANTHER" id="PTHR30486">
    <property type="entry name" value="TWITCHING MOTILITY PROTEIN PILT"/>
    <property type="match status" value="1"/>
</dbReference>
<reference evidence="3 4" key="1">
    <citation type="submission" date="2022-09" db="EMBL/GenBank/DDBJ databases">
        <title>The outer-membrane cytochrome OmcA is essential for infection of Shewanella oneidensis by a zebrafish-associated bacteriophage.</title>
        <authorList>
            <person name="Grenfell A.W."/>
            <person name="Intile P."/>
            <person name="Mcfarlane J."/>
            <person name="Leung D."/>
            <person name="Abdalla K."/>
            <person name="Wold M."/>
            <person name="Kees E."/>
            <person name="Gralnick J."/>
        </authorList>
    </citation>
    <scope>NUCLEOTIDE SEQUENCE [LARGE SCALE GENOMIC DNA]</scope>
    <source>
        <strain evidence="3 4">NF-5</strain>
    </source>
</reference>
<organism evidence="3 4">
    <name type="scientific">Shewanella xiamenensis</name>
    <dbReference type="NCBI Taxonomy" id="332186"/>
    <lineage>
        <taxon>Bacteria</taxon>
        <taxon>Pseudomonadati</taxon>
        <taxon>Pseudomonadota</taxon>
        <taxon>Gammaproteobacteria</taxon>
        <taxon>Alteromonadales</taxon>
        <taxon>Shewanellaceae</taxon>
        <taxon>Shewanella</taxon>
    </lineage>
</organism>
<dbReference type="PANTHER" id="PTHR30486:SF6">
    <property type="entry name" value="TYPE IV PILUS RETRACTATION ATPASE PILT"/>
    <property type="match status" value="1"/>
</dbReference>
<proteinExistence type="inferred from homology"/>